<gene>
    <name evidence="1" type="ORF">HJG44_13625</name>
</gene>
<proteinExistence type="predicted"/>
<dbReference type="AlphaFoldDB" id="A0A849IHM3"/>
<protein>
    <submittedName>
        <fullName evidence="1">Uncharacterized protein</fullName>
    </submittedName>
</protein>
<sequence>MRSFTITLATPVGALSVRRGTAAEALAKGRELATESTDRVIITDPDGRSFELADFAADRSEDSTG</sequence>
<evidence type="ECO:0000313" key="1">
    <source>
        <dbReference type="EMBL" id="NNM73423.1"/>
    </source>
</evidence>
<comment type="caution">
    <text evidence="1">The sequence shown here is derived from an EMBL/GenBank/DDBJ whole genome shotgun (WGS) entry which is preliminary data.</text>
</comment>
<dbReference type="EMBL" id="JABEPP010000003">
    <property type="protein sequence ID" value="NNM73423.1"/>
    <property type="molecule type" value="Genomic_DNA"/>
</dbReference>
<keyword evidence="2" id="KW-1185">Reference proteome</keyword>
<evidence type="ECO:0000313" key="2">
    <source>
        <dbReference type="Proteomes" id="UP000564885"/>
    </source>
</evidence>
<organism evidence="1 2">
    <name type="scientific">Enterovirga aerilata</name>
    <dbReference type="NCBI Taxonomy" id="2730920"/>
    <lineage>
        <taxon>Bacteria</taxon>
        <taxon>Pseudomonadati</taxon>
        <taxon>Pseudomonadota</taxon>
        <taxon>Alphaproteobacteria</taxon>
        <taxon>Hyphomicrobiales</taxon>
        <taxon>Methylobacteriaceae</taxon>
        <taxon>Enterovirga</taxon>
    </lineage>
</organism>
<dbReference type="Proteomes" id="UP000564885">
    <property type="component" value="Unassembled WGS sequence"/>
</dbReference>
<reference evidence="1 2" key="1">
    <citation type="submission" date="2020-04" db="EMBL/GenBank/DDBJ databases">
        <title>Enterovirga sp. isolate from soil.</title>
        <authorList>
            <person name="Chea S."/>
            <person name="Kim D.-U."/>
        </authorList>
    </citation>
    <scope>NUCLEOTIDE SEQUENCE [LARGE SCALE GENOMIC DNA]</scope>
    <source>
        <strain evidence="1 2">DB1703</strain>
    </source>
</reference>
<name>A0A849IHM3_9HYPH</name>
<accession>A0A849IHM3</accession>